<dbReference type="Proteomes" id="UP001501757">
    <property type="component" value="Unassembled WGS sequence"/>
</dbReference>
<keyword evidence="2 5" id="KW-0645">Protease</keyword>
<evidence type="ECO:0000259" key="6">
    <source>
        <dbReference type="Pfam" id="PF00082"/>
    </source>
</evidence>
<protein>
    <submittedName>
        <fullName evidence="7">S8/S53 family peptidase</fullName>
    </submittedName>
</protein>
<dbReference type="PANTHER" id="PTHR43806">
    <property type="entry name" value="PEPTIDASE S8"/>
    <property type="match status" value="1"/>
</dbReference>
<dbReference type="PRINTS" id="PR00723">
    <property type="entry name" value="SUBTILISIN"/>
</dbReference>
<dbReference type="RefSeq" id="WP_343843842.1">
    <property type="nucleotide sequence ID" value="NZ_BAAAEI010000006.1"/>
</dbReference>
<feature type="active site" description="Charge relay system" evidence="5">
    <location>
        <position position="183"/>
    </location>
</feature>
<sequence>MNLHLAFVLTLIFPFFALADEGVHFSNFFQRIEAVEQSGVYRLKTGEINIQLSNRIVIKVLPSLSQSEIASLDKSVVNITELYLAQDFHYLMVELTSREHLPRIIDQLERHPGVLLAQPDILQLNRLSGLDRNAPRVEAANSEQGAVTEDKISLLQHAAETIPEKLHLQMLSYGGEVRVAIIDDGFDLTHPEFITTNVAFQYDTETRTLDASPKVPEDSHGTRIAGILFADRNGNQVEGLVPGAALIAIRQPNTWTSQTLLAFQVARLAGADVINCSWHSDWLLEPIRDVVRDLATSGRGGKGIAVVFAAGNGGRAITRYQHEASIDEAIVIGATTNTGLRARYSNWGESVDGYLDGSRHLSTANNGGFKQINGTSLAAAKASGIIAGLLANHPEMSLAEIEHQIRIRSR</sequence>
<feature type="active site" description="Charge relay system" evidence="5">
    <location>
        <position position="376"/>
    </location>
</feature>
<dbReference type="InterPro" id="IPR050131">
    <property type="entry name" value="Peptidase_S8_subtilisin-like"/>
</dbReference>
<proteinExistence type="inferred from homology"/>
<evidence type="ECO:0000256" key="1">
    <source>
        <dbReference type="ARBA" id="ARBA00011073"/>
    </source>
</evidence>
<evidence type="ECO:0000313" key="7">
    <source>
        <dbReference type="EMBL" id="GAA0352259.1"/>
    </source>
</evidence>
<dbReference type="Gene3D" id="3.40.50.200">
    <property type="entry name" value="Peptidase S8/S53 domain"/>
    <property type="match status" value="1"/>
</dbReference>
<dbReference type="InterPro" id="IPR000209">
    <property type="entry name" value="Peptidase_S8/S53_dom"/>
</dbReference>
<gene>
    <name evidence="7" type="ORF">GCM10009092_15810</name>
</gene>
<comment type="similarity">
    <text evidence="1 5">Belongs to the peptidase S8 family.</text>
</comment>
<dbReference type="InterPro" id="IPR015500">
    <property type="entry name" value="Peptidase_S8_subtilisin-rel"/>
</dbReference>
<accession>A0ABN0X124</accession>
<feature type="domain" description="Peptidase S8/S53" evidence="6">
    <location>
        <begin position="175"/>
        <end position="404"/>
    </location>
</feature>
<dbReference type="SUPFAM" id="SSF52743">
    <property type="entry name" value="Subtilisin-like"/>
    <property type="match status" value="1"/>
</dbReference>
<evidence type="ECO:0000313" key="8">
    <source>
        <dbReference type="Proteomes" id="UP001501757"/>
    </source>
</evidence>
<organism evidence="7 8">
    <name type="scientific">Bowmanella denitrificans</name>
    <dbReference type="NCBI Taxonomy" id="366582"/>
    <lineage>
        <taxon>Bacteria</taxon>
        <taxon>Pseudomonadati</taxon>
        <taxon>Pseudomonadota</taxon>
        <taxon>Gammaproteobacteria</taxon>
        <taxon>Alteromonadales</taxon>
        <taxon>Alteromonadaceae</taxon>
        <taxon>Bowmanella</taxon>
    </lineage>
</organism>
<evidence type="ECO:0000256" key="5">
    <source>
        <dbReference type="PROSITE-ProRule" id="PRU01240"/>
    </source>
</evidence>
<evidence type="ECO:0000256" key="2">
    <source>
        <dbReference type="ARBA" id="ARBA00022670"/>
    </source>
</evidence>
<dbReference type="PANTHER" id="PTHR43806:SF11">
    <property type="entry name" value="CEREVISIN-RELATED"/>
    <property type="match status" value="1"/>
</dbReference>
<keyword evidence="3 5" id="KW-0378">Hydrolase</keyword>
<reference evidence="7 8" key="1">
    <citation type="journal article" date="2019" name="Int. J. Syst. Evol. Microbiol.">
        <title>The Global Catalogue of Microorganisms (GCM) 10K type strain sequencing project: providing services to taxonomists for standard genome sequencing and annotation.</title>
        <authorList>
            <consortium name="The Broad Institute Genomics Platform"/>
            <consortium name="The Broad Institute Genome Sequencing Center for Infectious Disease"/>
            <person name="Wu L."/>
            <person name="Ma J."/>
        </authorList>
    </citation>
    <scope>NUCLEOTIDE SEQUENCE [LARGE SCALE GENOMIC DNA]</scope>
    <source>
        <strain evidence="7 8">JCM 13378</strain>
    </source>
</reference>
<keyword evidence="8" id="KW-1185">Reference proteome</keyword>
<evidence type="ECO:0000256" key="4">
    <source>
        <dbReference type="ARBA" id="ARBA00022825"/>
    </source>
</evidence>
<keyword evidence="4 5" id="KW-0720">Serine protease</keyword>
<name>A0ABN0X124_9ALTE</name>
<dbReference type="Pfam" id="PF00082">
    <property type="entry name" value="Peptidase_S8"/>
    <property type="match status" value="1"/>
</dbReference>
<dbReference type="EMBL" id="BAAAEI010000006">
    <property type="protein sequence ID" value="GAA0352259.1"/>
    <property type="molecule type" value="Genomic_DNA"/>
</dbReference>
<dbReference type="InterPro" id="IPR036852">
    <property type="entry name" value="Peptidase_S8/S53_dom_sf"/>
</dbReference>
<comment type="caution">
    <text evidence="7">The sequence shown here is derived from an EMBL/GenBank/DDBJ whole genome shotgun (WGS) entry which is preliminary data.</text>
</comment>
<evidence type="ECO:0000256" key="3">
    <source>
        <dbReference type="ARBA" id="ARBA00022801"/>
    </source>
</evidence>
<dbReference type="PROSITE" id="PS00136">
    <property type="entry name" value="SUBTILASE_ASP"/>
    <property type="match status" value="1"/>
</dbReference>
<feature type="active site" description="Charge relay system" evidence="5">
    <location>
        <position position="220"/>
    </location>
</feature>
<dbReference type="InterPro" id="IPR023827">
    <property type="entry name" value="Peptidase_S8_Asp-AS"/>
</dbReference>
<dbReference type="PROSITE" id="PS51892">
    <property type="entry name" value="SUBTILASE"/>
    <property type="match status" value="1"/>
</dbReference>